<dbReference type="Pfam" id="PF08325">
    <property type="entry name" value="WLM"/>
    <property type="match status" value="1"/>
</dbReference>
<dbReference type="GO" id="GO:0005634">
    <property type="term" value="C:nucleus"/>
    <property type="evidence" value="ECO:0007669"/>
    <property type="project" value="TreeGrafter"/>
</dbReference>
<dbReference type="PANTHER" id="PTHR46622:SF1">
    <property type="entry name" value="DNA-DEPENDENT METALLOPROTEASE WSS1"/>
    <property type="match status" value="1"/>
</dbReference>
<feature type="region of interest" description="Disordered" evidence="1">
    <location>
        <begin position="126"/>
        <end position="148"/>
    </location>
</feature>
<dbReference type="EMBL" id="JANBUO010003048">
    <property type="protein sequence ID" value="KAJ2793047.1"/>
    <property type="molecule type" value="Genomic_DNA"/>
</dbReference>
<keyword evidence="4" id="KW-1185">Reference proteome</keyword>
<dbReference type="OrthoDB" id="261960at2759"/>
<proteinExistence type="predicted"/>
<evidence type="ECO:0000313" key="3">
    <source>
        <dbReference type="EMBL" id="KAJ2793047.1"/>
    </source>
</evidence>
<feature type="domain" description="WLM" evidence="2">
    <location>
        <begin position="1"/>
        <end position="200"/>
    </location>
</feature>
<sequence>MGGNELIGSTHVLKRRPAADTALAMLQRVSAQVRPIMQQRGWRVKVLREFYPRTANLLGLNVNRGQEIRLRLRSPHDDSRFLEYTDVLGTMLHELVHIERAPHDSEFYRRLDELRRETEELMARGYTGDGFHSDGRRVGQGVSHNAPRHQLREKRLRAAEGRAVAMGGRARTLGGAEWAVKQARYTPAQMAAMALERRLRDERWCGETMPDATAETEADSDDDVVIVLADFNEPIIVVDSDSDSDCGSQKETRAAYYNLQKNLP</sequence>
<evidence type="ECO:0000259" key="2">
    <source>
        <dbReference type="PROSITE" id="PS51397"/>
    </source>
</evidence>
<dbReference type="AlphaFoldDB" id="A0A9W8HVF5"/>
<evidence type="ECO:0000313" key="4">
    <source>
        <dbReference type="Proteomes" id="UP001140094"/>
    </source>
</evidence>
<dbReference type="PANTHER" id="PTHR46622">
    <property type="entry name" value="DNA-DEPENDENT METALLOPROTEASE WSS1"/>
    <property type="match status" value="1"/>
</dbReference>
<gene>
    <name evidence="3" type="ORF">H4R20_006664</name>
</gene>
<organism evidence="3 4">
    <name type="scientific">Coemansia guatemalensis</name>
    <dbReference type="NCBI Taxonomy" id="2761395"/>
    <lineage>
        <taxon>Eukaryota</taxon>
        <taxon>Fungi</taxon>
        <taxon>Fungi incertae sedis</taxon>
        <taxon>Zoopagomycota</taxon>
        <taxon>Kickxellomycotina</taxon>
        <taxon>Kickxellomycetes</taxon>
        <taxon>Kickxellales</taxon>
        <taxon>Kickxellaceae</taxon>
        <taxon>Coemansia</taxon>
    </lineage>
</organism>
<reference evidence="3" key="1">
    <citation type="submission" date="2022-07" db="EMBL/GenBank/DDBJ databases">
        <title>Phylogenomic reconstructions and comparative analyses of Kickxellomycotina fungi.</title>
        <authorList>
            <person name="Reynolds N.K."/>
            <person name="Stajich J.E."/>
            <person name="Barry K."/>
            <person name="Grigoriev I.V."/>
            <person name="Crous P."/>
            <person name="Smith M.E."/>
        </authorList>
    </citation>
    <scope>NUCLEOTIDE SEQUENCE</scope>
    <source>
        <strain evidence="3">NRRL 1565</strain>
    </source>
</reference>
<comment type="caution">
    <text evidence="3">The sequence shown here is derived from an EMBL/GenBank/DDBJ whole genome shotgun (WGS) entry which is preliminary data.</text>
</comment>
<dbReference type="PROSITE" id="PS51397">
    <property type="entry name" value="WLM"/>
    <property type="match status" value="1"/>
</dbReference>
<accession>A0A9W8HVF5</accession>
<dbReference type="GO" id="GO:0006281">
    <property type="term" value="P:DNA repair"/>
    <property type="evidence" value="ECO:0007669"/>
    <property type="project" value="TreeGrafter"/>
</dbReference>
<name>A0A9W8HVF5_9FUNG</name>
<dbReference type="InterPro" id="IPR053000">
    <property type="entry name" value="WSS1-like_metalloprotease"/>
</dbReference>
<dbReference type="GO" id="GO:0008237">
    <property type="term" value="F:metallopeptidase activity"/>
    <property type="evidence" value="ECO:0007669"/>
    <property type="project" value="TreeGrafter"/>
</dbReference>
<evidence type="ECO:0000256" key="1">
    <source>
        <dbReference type="SAM" id="MobiDB-lite"/>
    </source>
</evidence>
<dbReference type="InterPro" id="IPR013536">
    <property type="entry name" value="WLM_dom"/>
</dbReference>
<dbReference type="Proteomes" id="UP001140094">
    <property type="component" value="Unassembled WGS sequence"/>
</dbReference>
<protein>
    <recommendedName>
        <fullName evidence="2">WLM domain-containing protein</fullName>
    </recommendedName>
</protein>